<feature type="domain" description="Peptidase S54 rhomboid" evidence="12">
    <location>
        <begin position="180"/>
        <end position="316"/>
    </location>
</feature>
<keyword evidence="7 10" id="KW-0720">Serine protease</keyword>
<dbReference type="GO" id="GO:0016020">
    <property type="term" value="C:membrane"/>
    <property type="evidence" value="ECO:0007669"/>
    <property type="project" value="UniProtKB-SubCell"/>
</dbReference>
<keyword evidence="4 10" id="KW-0645">Protease</keyword>
<evidence type="ECO:0000256" key="9">
    <source>
        <dbReference type="ARBA" id="ARBA00023136"/>
    </source>
</evidence>
<evidence type="ECO:0000256" key="1">
    <source>
        <dbReference type="ARBA" id="ARBA00000156"/>
    </source>
</evidence>
<evidence type="ECO:0000256" key="3">
    <source>
        <dbReference type="ARBA" id="ARBA00009045"/>
    </source>
</evidence>
<dbReference type="InterPro" id="IPR035952">
    <property type="entry name" value="Rhomboid-like_sf"/>
</dbReference>
<evidence type="ECO:0000256" key="5">
    <source>
        <dbReference type="ARBA" id="ARBA00022692"/>
    </source>
</evidence>
<comment type="caution">
    <text evidence="10">Lacks conserved residue(s) required for the propagation of feature annotation.</text>
</comment>
<keyword evidence="14" id="KW-1185">Reference proteome</keyword>
<feature type="transmembrane region" description="Helical" evidence="10">
    <location>
        <begin position="222"/>
        <end position="240"/>
    </location>
</feature>
<comment type="similarity">
    <text evidence="3 10">Belongs to the peptidase S54 family.</text>
</comment>
<keyword evidence="5 10" id="KW-0812">Transmembrane</keyword>
<feature type="compositionally biased region" description="Basic and acidic residues" evidence="11">
    <location>
        <begin position="11"/>
        <end position="20"/>
    </location>
</feature>
<proteinExistence type="inferred from homology"/>
<comment type="caution">
    <text evidence="13">The sequence shown here is derived from an EMBL/GenBank/DDBJ whole genome shotgun (WGS) entry which is preliminary data.</text>
</comment>
<reference evidence="13 14" key="1">
    <citation type="submission" date="2021-06" db="EMBL/GenBank/DDBJ databases">
        <title>Genome sequence of Babesia caballi.</title>
        <authorList>
            <person name="Yamagishi J."/>
            <person name="Kidaka T."/>
            <person name="Ochi A."/>
        </authorList>
    </citation>
    <scope>NUCLEOTIDE SEQUENCE [LARGE SCALE GENOMIC DNA]</scope>
    <source>
        <strain evidence="13">USDA-D6B2</strain>
    </source>
</reference>
<keyword evidence="9 10" id="KW-0472">Membrane</keyword>
<keyword evidence="8 10" id="KW-1133">Transmembrane helix</keyword>
<dbReference type="Gene3D" id="1.20.1540.10">
    <property type="entry name" value="Rhomboid-like"/>
    <property type="match status" value="1"/>
</dbReference>
<dbReference type="Pfam" id="PF01694">
    <property type="entry name" value="Rhomboid"/>
    <property type="match status" value="1"/>
</dbReference>
<evidence type="ECO:0000256" key="6">
    <source>
        <dbReference type="ARBA" id="ARBA00022801"/>
    </source>
</evidence>
<evidence type="ECO:0000313" key="13">
    <source>
        <dbReference type="EMBL" id="GIX63310.1"/>
    </source>
</evidence>
<evidence type="ECO:0000256" key="10">
    <source>
        <dbReference type="RuleBase" id="RU362115"/>
    </source>
</evidence>
<dbReference type="GO" id="GO:0004252">
    <property type="term" value="F:serine-type endopeptidase activity"/>
    <property type="evidence" value="ECO:0007669"/>
    <property type="project" value="InterPro"/>
</dbReference>
<dbReference type="GeneID" id="94194791"/>
<evidence type="ECO:0000256" key="8">
    <source>
        <dbReference type="ARBA" id="ARBA00022989"/>
    </source>
</evidence>
<protein>
    <recommendedName>
        <fullName evidence="10">Rhomboid-like protease</fullName>
        <ecNumber evidence="10">3.4.21.105</ecNumber>
    </recommendedName>
</protein>
<dbReference type="InterPro" id="IPR002610">
    <property type="entry name" value="Peptidase_S54_rhomboid-like"/>
</dbReference>
<evidence type="ECO:0000256" key="2">
    <source>
        <dbReference type="ARBA" id="ARBA00004141"/>
    </source>
</evidence>
<gene>
    <name evidence="13" type="ORF">BcabD6B2_27450</name>
</gene>
<name>A0AAV4LTW9_BABCB</name>
<dbReference type="PANTHER" id="PTHR22936">
    <property type="entry name" value="RHOMBOID-RELATED"/>
    <property type="match status" value="1"/>
</dbReference>
<comment type="catalytic activity">
    <reaction evidence="1 10">
        <text>Cleaves type-1 transmembrane domains using a catalytic dyad composed of serine and histidine that are contributed by different transmembrane domains.</text>
        <dbReference type="EC" id="3.4.21.105"/>
    </reaction>
</comment>
<evidence type="ECO:0000259" key="12">
    <source>
        <dbReference type="Pfam" id="PF01694"/>
    </source>
</evidence>
<dbReference type="GO" id="GO:0006508">
    <property type="term" value="P:proteolysis"/>
    <property type="evidence" value="ECO:0007669"/>
    <property type="project" value="UniProtKB-KW"/>
</dbReference>
<dbReference type="SUPFAM" id="SSF144091">
    <property type="entry name" value="Rhomboid-like"/>
    <property type="match status" value="1"/>
</dbReference>
<evidence type="ECO:0000256" key="7">
    <source>
        <dbReference type="ARBA" id="ARBA00022825"/>
    </source>
</evidence>
<accession>A0AAV4LTW9</accession>
<evidence type="ECO:0000256" key="11">
    <source>
        <dbReference type="SAM" id="MobiDB-lite"/>
    </source>
</evidence>
<evidence type="ECO:0000313" key="14">
    <source>
        <dbReference type="Proteomes" id="UP001497744"/>
    </source>
</evidence>
<dbReference type="AlphaFoldDB" id="A0AAV4LTW9"/>
<evidence type="ECO:0000256" key="4">
    <source>
        <dbReference type="ARBA" id="ARBA00022670"/>
    </source>
</evidence>
<dbReference type="EMBL" id="BPLF01000002">
    <property type="protein sequence ID" value="GIX63310.1"/>
    <property type="molecule type" value="Genomic_DNA"/>
</dbReference>
<comment type="function">
    <text evidence="10">Serine protease involved in intramembrane proteolysis.</text>
</comment>
<dbReference type="InterPro" id="IPR022764">
    <property type="entry name" value="Peptidase_S54_rhomboid_dom"/>
</dbReference>
<dbReference type="PANTHER" id="PTHR22936:SF69">
    <property type="entry name" value="RHOMBOID-LIKE PROTEIN"/>
    <property type="match status" value="1"/>
</dbReference>
<feature type="transmembrane region" description="Helical" evidence="10">
    <location>
        <begin position="185"/>
        <end position="210"/>
    </location>
</feature>
<feature type="transmembrane region" description="Helical" evidence="10">
    <location>
        <begin position="303"/>
        <end position="321"/>
    </location>
</feature>
<keyword evidence="6 10" id="KW-0378">Hydrolase</keyword>
<dbReference type="Proteomes" id="UP001497744">
    <property type="component" value="Unassembled WGS sequence"/>
</dbReference>
<feature type="region of interest" description="Disordered" evidence="11">
    <location>
        <begin position="1"/>
        <end position="25"/>
    </location>
</feature>
<sequence>MEGADNLNDVDNVHKEDPERSSTTNISAQATAVSGIVSKIIASCSRLLKALEYGIRKTPREQEKSRNPILKTAVTTYTIVFLFSIILNKTTFYGRCVGRVDYSSMALGIPFYSPLGYSACESNTYTAANTLSYHSPITDNGYPALPVNEMESSHNQRDGPSWRTLNMLGSVDTNYIRLYGEWFRLFTAITLHAGWAHLLTNIFVHCLVLYIIEPEWGFYRCLCGYFVAGCGGYLVGAVLVPCLQHVGASGVHTGFLGALLPFCVEQWYEMGSPEIILITSITTAMVDFAALEKRISIHVHMGGYLFGVMFGFATIKSVALFDGGAPYQRFMTRFFSRWLKEETKQAYMNHIVKSRQVEEVLRLQYEHIAKENSTKWKLLKTTLGIYPFGPYRMRYRDIITRAIGIAIMVSA</sequence>
<organism evidence="13 14">
    <name type="scientific">Babesia caballi</name>
    <dbReference type="NCBI Taxonomy" id="5871"/>
    <lineage>
        <taxon>Eukaryota</taxon>
        <taxon>Sar</taxon>
        <taxon>Alveolata</taxon>
        <taxon>Apicomplexa</taxon>
        <taxon>Aconoidasida</taxon>
        <taxon>Piroplasmida</taxon>
        <taxon>Babesiidae</taxon>
        <taxon>Babesia</taxon>
    </lineage>
</organism>
<dbReference type="EC" id="3.4.21.105" evidence="10"/>
<comment type="subcellular location">
    <subcellularLocation>
        <location evidence="2 10">Membrane</location>
        <topology evidence="2 10">Multi-pass membrane protein</topology>
    </subcellularLocation>
</comment>
<dbReference type="RefSeq" id="XP_067715379.1">
    <property type="nucleotide sequence ID" value="XM_067859278.1"/>
</dbReference>